<evidence type="ECO:0008006" key="5">
    <source>
        <dbReference type="Google" id="ProtNLM"/>
    </source>
</evidence>
<dbReference type="Proteomes" id="UP000176547">
    <property type="component" value="Unassembled WGS sequence"/>
</dbReference>
<dbReference type="SUPFAM" id="SSF54523">
    <property type="entry name" value="Pili subunits"/>
    <property type="match status" value="1"/>
</dbReference>
<dbReference type="GO" id="GO:0015627">
    <property type="term" value="C:type II protein secretion system complex"/>
    <property type="evidence" value="ECO:0007669"/>
    <property type="project" value="InterPro"/>
</dbReference>
<feature type="transmembrane region" description="Helical" evidence="2">
    <location>
        <begin position="6"/>
        <end position="26"/>
    </location>
</feature>
<dbReference type="NCBIfam" id="TIGR02532">
    <property type="entry name" value="IV_pilin_GFxxxE"/>
    <property type="match status" value="1"/>
</dbReference>
<dbReference type="GO" id="GO:0015628">
    <property type="term" value="P:protein secretion by the type II secretion system"/>
    <property type="evidence" value="ECO:0007669"/>
    <property type="project" value="InterPro"/>
</dbReference>
<dbReference type="Gene3D" id="3.30.700.10">
    <property type="entry name" value="Glycoprotein, Type 4 Pilin"/>
    <property type="match status" value="1"/>
</dbReference>
<dbReference type="PANTHER" id="PTHR30093">
    <property type="entry name" value="GENERAL SECRETION PATHWAY PROTEIN G"/>
    <property type="match status" value="1"/>
</dbReference>
<accession>A0A1F5NG85</accession>
<keyword evidence="2" id="KW-0472">Membrane</keyword>
<reference evidence="3 4" key="1">
    <citation type="journal article" date="2016" name="Nat. Commun.">
        <title>Thousands of microbial genomes shed light on interconnected biogeochemical processes in an aquifer system.</title>
        <authorList>
            <person name="Anantharaman K."/>
            <person name="Brown C.T."/>
            <person name="Hug L.A."/>
            <person name="Sharon I."/>
            <person name="Castelle C.J."/>
            <person name="Probst A.J."/>
            <person name="Thomas B.C."/>
            <person name="Singh A."/>
            <person name="Wilkins M.J."/>
            <person name="Karaoz U."/>
            <person name="Brodie E.L."/>
            <person name="Williams K.H."/>
            <person name="Hubbard S.S."/>
            <person name="Banfield J.F."/>
        </authorList>
    </citation>
    <scope>NUCLEOTIDE SEQUENCE [LARGE SCALE GENOMIC DNA]</scope>
</reference>
<dbReference type="EMBL" id="MFEG01000001">
    <property type="protein sequence ID" value="OGE76625.1"/>
    <property type="molecule type" value="Genomic_DNA"/>
</dbReference>
<keyword evidence="1" id="KW-0488">Methylation</keyword>
<sequence>MKRGFTLIELLVVVAVIAMILSFIFVSTQTAKTKNRDARREEDAKQIQNALDIYVTNARRYPVCAQETVIDGAGDCLSQVLVTAGAISGVPTDPLGHGTGSCGVSGSFVYCYQSADGFSYVLRYALETDTIPGKSAGWQTLSP</sequence>
<gene>
    <name evidence="3" type="ORF">A3K06_00695</name>
</gene>
<dbReference type="InterPro" id="IPR000983">
    <property type="entry name" value="Bac_GSPG_pilin"/>
</dbReference>
<keyword evidence="2" id="KW-0812">Transmembrane</keyword>
<organism evidence="3 4">
    <name type="scientific">Candidatus Doudnabacteria bacterium RIFCSPHIGHO2_01_52_17</name>
    <dbReference type="NCBI Taxonomy" id="1817820"/>
    <lineage>
        <taxon>Bacteria</taxon>
        <taxon>Candidatus Doudnaibacteriota</taxon>
    </lineage>
</organism>
<dbReference type="Pfam" id="PF07963">
    <property type="entry name" value="N_methyl"/>
    <property type="match status" value="1"/>
</dbReference>
<evidence type="ECO:0000256" key="1">
    <source>
        <dbReference type="ARBA" id="ARBA00022481"/>
    </source>
</evidence>
<keyword evidence="2" id="KW-1133">Transmembrane helix</keyword>
<evidence type="ECO:0000256" key="2">
    <source>
        <dbReference type="SAM" id="Phobius"/>
    </source>
</evidence>
<dbReference type="PRINTS" id="PR00813">
    <property type="entry name" value="BCTERIALGSPG"/>
</dbReference>
<proteinExistence type="predicted"/>
<evidence type="ECO:0000313" key="4">
    <source>
        <dbReference type="Proteomes" id="UP000176547"/>
    </source>
</evidence>
<dbReference type="InterPro" id="IPR045584">
    <property type="entry name" value="Pilin-like"/>
</dbReference>
<comment type="caution">
    <text evidence="3">The sequence shown here is derived from an EMBL/GenBank/DDBJ whole genome shotgun (WGS) entry which is preliminary data.</text>
</comment>
<dbReference type="AlphaFoldDB" id="A0A1F5NG85"/>
<evidence type="ECO:0000313" key="3">
    <source>
        <dbReference type="EMBL" id="OGE76625.1"/>
    </source>
</evidence>
<name>A0A1F5NG85_9BACT</name>
<protein>
    <recommendedName>
        <fullName evidence="5">Type II secretion system protein GspG C-terminal domain-containing protein</fullName>
    </recommendedName>
</protein>
<dbReference type="InterPro" id="IPR012902">
    <property type="entry name" value="N_methyl_site"/>
</dbReference>
<dbReference type="PROSITE" id="PS00409">
    <property type="entry name" value="PROKAR_NTER_METHYL"/>
    <property type="match status" value="1"/>
</dbReference>